<dbReference type="InterPro" id="IPR036388">
    <property type="entry name" value="WH-like_DNA-bd_sf"/>
</dbReference>
<dbReference type="InterPro" id="IPR011711">
    <property type="entry name" value="GntR_C"/>
</dbReference>
<proteinExistence type="predicted"/>
<dbReference type="PANTHER" id="PTHR43537:SF24">
    <property type="entry name" value="GLUCONATE OPERON TRANSCRIPTIONAL REPRESSOR"/>
    <property type="match status" value="1"/>
</dbReference>
<dbReference type="AlphaFoldDB" id="A0A1W6ZQY9"/>
<evidence type="ECO:0000313" key="6">
    <source>
        <dbReference type="Proteomes" id="UP000194137"/>
    </source>
</evidence>
<dbReference type="GO" id="GO:0003677">
    <property type="term" value="F:DNA binding"/>
    <property type="evidence" value="ECO:0007669"/>
    <property type="project" value="UniProtKB-KW"/>
</dbReference>
<keyword evidence="2" id="KW-0238">DNA-binding</keyword>
<gene>
    <name evidence="5" type="ORF">CAK95_12305</name>
</gene>
<dbReference type="STRING" id="1235591.CAK95_12305"/>
<dbReference type="PROSITE" id="PS50949">
    <property type="entry name" value="HTH_GNTR"/>
    <property type="match status" value="1"/>
</dbReference>
<dbReference type="OrthoDB" id="9806293at2"/>
<dbReference type="Gene3D" id="1.20.120.530">
    <property type="entry name" value="GntR ligand-binding domain-like"/>
    <property type="match status" value="1"/>
</dbReference>
<name>A0A1W6ZQY9_9HYPH</name>
<feature type="region of interest" description="Disordered" evidence="4">
    <location>
        <begin position="1"/>
        <end position="26"/>
    </location>
</feature>
<dbReference type="InterPro" id="IPR036390">
    <property type="entry name" value="WH_DNA-bd_sf"/>
</dbReference>
<dbReference type="SMART" id="SM00895">
    <property type="entry name" value="FCD"/>
    <property type="match status" value="1"/>
</dbReference>
<dbReference type="EMBL" id="CP021112">
    <property type="protein sequence ID" value="ARP99779.1"/>
    <property type="molecule type" value="Genomic_DNA"/>
</dbReference>
<dbReference type="Pfam" id="PF00392">
    <property type="entry name" value="GntR"/>
    <property type="match status" value="1"/>
</dbReference>
<organism evidence="5 6">
    <name type="scientific">Pseudorhodoplanes sinuspersici</name>
    <dbReference type="NCBI Taxonomy" id="1235591"/>
    <lineage>
        <taxon>Bacteria</taxon>
        <taxon>Pseudomonadati</taxon>
        <taxon>Pseudomonadota</taxon>
        <taxon>Alphaproteobacteria</taxon>
        <taxon>Hyphomicrobiales</taxon>
        <taxon>Pseudorhodoplanes</taxon>
    </lineage>
</organism>
<sequence>MRRNAAQGMPGKPATKKARPKSTRKASIATLSMPLKERAYQLIKHRILTCAFKPGENLNEAAVADMLKLGRTPVNQAFDRLRLEALVDVIPRKGIVVRHIHFDEVLQISEARILNEAYAIRLAAERASTAEISAMREILAEAAHLNGDIERFIMLDREFHMMIANAARNEVLSDILLNLNERSLRLWSISLADEEHKKSVNTEHHEIFLALCHRDASAAEEAMRRHIDSFRLTILKKLSDLQSDLGQMRESSAAQRKSLSLQK</sequence>
<protein>
    <submittedName>
        <fullName evidence="5">Uncharacterized protein</fullName>
    </submittedName>
</protein>
<dbReference type="SUPFAM" id="SSF48008">
    <property type="entry name" value="GntR ligand-binding domain-like"/>
    <property type="match status" value="1"/>
</dbReference>
<keyword evidence="1" id="KW-0805">Transcription regulation</keyword>
<dbReference type="Gene3D" id="1.10.10.10">
    <property type="entry name" value="Winged helix-like DNA-binding domain superfamily/Winged helix DNA-binding domain"/>
    <property type="match status" value="1"/>
</dbReference>
<evidence type="ECO:0000256" key="1">
    <source>
        <dbReference type="ARBA" id="ARBA00023015"/>
    </source>
</evidence>
<reference evidence="5 6" key="1">
    <citation type="submission" date="2017-05" db="EMBL/GenBank/DDBJ databases">
        <title>Full genome sequence of Pseudorhodoplanes sinuspersici.</title>
        <authorList>
            <person name="Dastgheib S.M.M."/>
            <person name="Shavandi M."/>
            <person name="Tirandaz H."/>
        </authorList>
    </citation>
    <scope>NUCLEOTIDE SEQUENCE [LARGE SCALE GENOMIC DNA]</scope>
    <source>
        <strain evidence="5 6">RIPI110</strain>
    </source>
</reference>
<keyword evidence="6" id="KW-1185">Reference proteome</keyword>
<dbReference type="KEGG" id="psin:CAK95_12305"/>
<evidence type="ECO:0000313" key="5">
    <source>
        <dbReference type="EMBL" id="ARP99779.1"/>
    </source>
</evidence>
<evidence type="ECO:0000256" key="3">
    <source>
        <dbReference type="ARBA" id="ARBA00023163"/>
    </source>
</evidence>
<feature type="compositionally biased region" description="Basic residues" evidence="4">
    <location>
        <begin position="14"/>
        <end position="24"/>
    </location>
</feature>
<evidence type="ECO:0000256" key="4">
    <source>
        <dbReference type="SAM" id="MobiDB-lite"/>
    </source>
</evidence>
<accession>A0A1W6ZQY9</accession>
<dbReference type="SUPFAM" id="SSF46785">
    <property type="entry name" value="Winged helix' DNA-binding domain"/>
    <property type="match status" value="1"/>
</dbReference>
<dbReference type="GO" id="GO:0003700">
    <property type="term" value="F:DNA-binding transcription factor activity"/>
    <property type="evidence" value="ECO:0007669"/>
    <property type="project" value="InterPro"/>
</dbReference>
<dbReference type="InterPro" id="IPR000524">
    <property type="entry name" value="Tscrpt_reg_HTH_GntR"/>
</dbReference>
<dbReference type="PANTHER" id="PTHR43537">
    <property type="entry name" value="TRANSCRIPTIONAL REGULATOR, GNTR FAMILY"/>
    <property type="match status" value="1"/>
</dbReference>
<dbReference type="InterPro" id="IPR008920">
    <property type="entry name" value="TF_FadR/GntR_C"/>
</dbReference>
<evidence type="ECO:0000256" key="2">
    <source>
        <dbReference type="ARBA" id="ARBA00023125"/>
    </source>
</evidence>
<dbReference type="Pfam" id="PF07729">
    <property type="entry name" value="FCD"/>
    <property type="match status" value="1"/>
</dbReference>
<dbReference type="Proteomes" id="UP000194137">
    <property type="component" value="Chromosome"/>
</dbReference>
<dbReference type="SMART" id="SM00345">
    <property type="entry name" value="HTH_GNTR"/>
    <property type="match status" value="1"/>
</dbReference>
<keyword evidence="3" id="KW-0804">Transcription</keyword>